<accession>W3VEF7</accession>
<feature type="compositionally biased region" description="Basic and acidic residues" evidence="1">
    <location>
        <begin position="120"/>
        <end position="133"/>
    </location>
</feature>
<name>W3VEF7_MOEAP</name>
<evidence type="ECO:0000313" key="2">
    <source>
        <dbReference type="EMBL" id="ETS59895.1"/>
    </source>
</evidence>
<proteinExistence type="predicted"/>
<organism evidence="2 3">
    <name type="scientific">Moesziomyces aphidis</name>
    <name type="common">Pseudozyma aphidis</name>
    <dbReference type="NCBI Taxonomy" id="84754"/>
    <lineage>
        <taxon>Eukaryota</taxon>
        <taxon>Fungi</taxon>
        <taxon>Dikarya</taxon>
        <taxon>Basidiomycota</taxon>
        <taxon>Ustilaginomycotina</taxon>
        <taxon>Ustilaginomycetes</taxon>
        <taxon>Ustilaginales</taxon>
        <taxon>Ustilaginaceae</taxon>
        <taxon>Moesziomyces</taxon>
    </lineage>
</organism>
<evidence type="ECO:0000256" key="1">
    <source>
        <dbReference type="SAM" id="MobiDB-lite"/>
    </source>
</evidence>
<gene>
    <name evidence="2" type="ORF">PaG_05865</name>
</gene>
<dbReference type="HOGENOM" id="CLU_1807034_0_0_1"/>
<reference evidence="2 3" key="1">
    <citation type="journal article" date="2014" name="Genome Announc.">
        <title>Genome sequence of the basidiomycetous fungus Pseudozyma aphidis DSM70725, an efficient producer of biosurfactant mannosylerythritol lipids.</title>
        <authorList>
            <person name="Lorenz S."/>
            <person name="Guenther M."/>
            <person name="Grumaz C."/>
            <person name="Rupp S."/>
            <person name="Zibek S."/>
            <person name="Sohn K."/>
        </authorList>
    </citation>
    <scope>NUCLEOTIDE SEQUENCE [LARGE SCALE GENOMIC DNA]</scope>
    <source>
        <strain evidence="3">ATCC 32657 / CBS 517.83 / DSM 70725 / JCM 10318 / NBRC 10182 / NRRL Y-7954 / St-0401</strain>
    </source>
</reference>
<protein>
    <submittedName>
        <fullName evidence="2">Uncharacterized protein</fullName>
    </submittedName>
</protein>
<feature type="region of interest" description="Disordered" evidence="1">
    <location>
        <begin position="104"/>
        <end position="143"/>
    </location>
</feature>
<dbReference type="EMBL" id="AWNI01000039">
    <property type="protein sequence ID" value="ETS59895.1"/>
    <property type="molecule type" value="Genomic_DNA"/>
</dbReference>
<keyword evidence="3" id="KW-1185">Reference proteome</keyword>
<dbReference type="AlphaFoldDB" id="W3VEF7"/>
<comment type="caution">
    <text evidence="2">The sequence shown here is derived from an EMBL/GenBank/DDBJ whole genome shotgun (WGS) entry which is preliminary data.</text>
</comment>
<sequence length="143" mass="16076">MGRMPTWPGFRSALTLDRHASSPRQACGFDFQGPLAQRASAVRCRSPAGARRRARVPRAEPCLLHFRFMPPARGPCFRFVVRVQSSAARIQFGPAMLEWPAFSSSCKDPAARSRSTPPARFEDRPRQKKRELTAVETPPTPWN</sequence>
<evidence type="ECO:0000313" key="3">
    <source>
        <dbReference type="Proteomes" id="UP000019462"/>
    </source>
</evidence>
<dbReference type="Proteomes" id="UP000019462">
    <property type="component" value="Unassembled WGS sequence"/>
</dbReference>